<sequence length="223" mass="24796">MNNNILFVVFLLCFALIVEGLHITPNQHHLIRRHPQSPENDPQSYPYPTESDTYPEPTNSGAQLQSTTLEPQSEPTSTQSTSTNTESNYDPIPDSSDSQTDLACYACWKGSRNKLPQCNNITEDQWNNFYNNPNDANCANCLCSFALNYTQISNYCKSDCSQDLDSQLSNQAKEYLIKYKCNDKGVSGAYTSNNVKSSNYINSNSTTSGNSTANLLKKVILLG</sequence>
<comment type="caution">
    <text evidence="1">The sequence shown here is derived from an EMBL/GenBank/DDBJ whole genome shotgun (WGS) entry which is preliminary data.</text>
</comment>
<evidence type="ECO:0000313" key="2">
    <source>
        <dbReference type="Proteomes" id="UP000789702"/>
    </source>
</evidence>
<evidence type="ECO:0000313" key="1">
    <source>
        <dbReference type="EMBL" id="CAG8553408.1"/>
    </source>
</evidence>
<gene>
    <name evidence="1" type="ORF">DHETER_LOCUS5328</name>
</gene>
<reference evidence="1" key="1">
    <citation type="submission" date="2021-06" db="EMBL/GenBank/DDBJ databases">
        <authorList>
            <person name="Kallberg Y."/>
            <person name="Tangrot J."/>
            <person name="Rosling A."/>
        </authorList>
    </citation>
    <scope>NUCLEOTIDE SEQUENCE</scope>
    <source>
        <strain evidence="1">IL203A</strain>
    </source>
</reference>
<organism evidence="1 2">
    <name type="scientific">Dentiscutata heterogama</name>
    <dbReference type="NCBI Taxonomy" id="1316150"/>
    <lineage>
        <taxon>Eukaryota</taxon>
        <taxon>Fungi</taxon>
        <taxon>Fungi incertae sedis</taxon>
        <taxon>Mucoromycota</taxon>
        <taxon>Glomeromycotina</taxon>
        <taxon>Glomeromycetes</taxon>
        <taxon>Diversisporales</taxon>
        <taxon>Gigasporaceae</taxon>
        <taxon>Dentiscutata</taxon>
    </lineage>
</organism>
<name>A0ACA9LWE8_9GLOM</name>
<keyword evidence="2" id="KW-1185">Reference proteome</keyword>
<proteinExistence type="predicted"/>
<accession>A0ACA9LWE8</accession>
<dbReference type="EMBL" id="CAJVPU010005846">
    <property type="protein sequence ID" value="CAG8553408.1"/>
    <property type="molecule type" value="Genomic_DNA"/>
</dbReference>
<protein>
    <submittedName>
        <fullName evidence="1">3095_t:CDS:1</fullName>
    </submittedName>
</protein>
<dbReference type="Proteomes" id="UP000789702">
    <property type="component" value="Unassembled WGS sequence"/>
</dbReference>